<dbReference type="Proteomes" id="UP000578449">
    <property type="component" value="Unassembled WGS sequence"/>
</dbReference>
<dbReference type="PANTHER" id="PTHR46696:SF1">
    <property type="entry name" value="CYTOCHROME P450 YJIB-RELATED"/>
    <property type="match status" value="1"/>
</dbReference>
<keyword evidence="4" id="KW-0378">Hydrolase</keyword>
<evidence type="ECO:0000259" key="9">
    <source>
        <dbReference type="Pfam" id="PF03061"/>
    </source>
</evidence>
<accession>A0A840PFD2</accession>
<keyword evidence="11" id="KW-1185">Reference proteome</keyword>
<dbReference type="CDD" id="cd03443">
    <property type="entry name" value="PaaI_thioesterase"/>
    <property type="match status" value="1"/>
</dbReference>
<protein>
    <recommendedName>
        <fullName evidence="9">Thioesterase domain-containing protein</fullName>
    </recommendedName>
</protein>
<keyword evidence="3 8" id="KW-0479">Metal-binding</keyword>
<dbReference type="SUPFAM" id="SSF54637">
    <property type="entry name" value="Thioesterase/thiol ester dehydrase-isomerase"/>
    <property type="match status" value="1"/>
</dbReference>
<evidence type="ECO:0000256" key="3">
    <source>
        <dbReference type="ARBA" id="ARBA00022723"/>
    </source>
</evidence>
<dbReference type="Pfam" id="PF00067">
    <property type="entry name" value="p450"/>
    <property type="match status" value="2"/>
</dbReference>
<dbReference type="InterPro" id="IPR036396">
    <property type="entry name" value="Cyt_P450_sf"/>
</dbReference>
<dbReference type="GO" id="GO:0016289">
    <property type="term" value="F:acyl-CoA hydrolase activity"/>
    <property type="evidence" value="ECO:0007669"/>
    <property type="project" value="UniProtKB-ARBA"/>
</dbReference>
<feature type="domain" description="Thioesterase" evidence="9">
    <location>
        <begin position="63"/>
        <end position="139"/>
    </location>
</feature>
<dbReference type="EMBL" id="JACHGN010000015">
    <property type="protein sequence ID" value="MBB5136653.1"/>
    <property type="molecule type" value="Genomic_DNA"/>
</dbReference>
<proteinExistence type="inferred from homology"/>
<dbReference type="InterPro" id="IPR029069">
    <property type="entry name" value="HotDog_dom_sf"/>
</dbReference>
<dbReference type="AlphaFoldDB" id="A0A840PFD2"/>
<dbReference type="FunFam" id="1.10.630.10:FF:000018">
    <property type="entry name" value="Cytochrome P450 monooxygenase"/>
    <property type="match status" value="1"/>
</dbReference>
<dbReference type="PANTHER" id="PTHR46696">
    <property type="entry name" value="P450, PUTATIVE (EUROFUNG)-RELATED"/>
    <property type="match status" value="1"/>
</dbReference>
<evidence type="ECO:0000256" key="8">
    <source>
        <dbReference type="RuleBase" id="RU000461"/>
    </source>
</evidence>
<gene>
    <name evidence="10" type="ORF">HNP84_006404</name>
</gene>
<keyword evidence="7 8" id="KW-0503">Monooxygenase</keyword>
<evidence type="ECO:0000256" key="7">
    <source>
        <dbReference type="ARBA" id="ARBA00023033"/>
    </source>
</evidence>
<evidence type="ECO:0000313" key="10">
    <source>
        <dbReference type="EMBL" id="MBB5136653.1"/>
    </source>
</evidence>
<sequence length="562" mass="61193">MSVDQTETSRQRRLRELRSLVEHGIDAGIGVGHSLGVLLDTLEEGRTVWTLTPSPAAAGTPRTVHGGVIATLLDTAMGSAVYTAIPDGALYTTLELKVNFFRPVPLDGGPLTCAATVVHQGERTATAEGRVTDAGGELIAHGTTTCMVFPPTGTPGAEPAAPPNPGVALDAFDPAHWPDPYPRYAAAREAAPLIATPLGVHLVTRYDDCAAILQDNDWSHAHEAELFHPGVEHADLPTSFLWMDPPDHTRLRGLVSKAFTPRTVAALRPRIEQLVKELFDAIVEAGEVDVITALAYPLPLTVIAELLGAPAEDHPDLQRWSRALARGFDPDPLLLPRERDERTQAAREFVSYFRDLIAKRRARPAGDLISALAAVEERGDVLTEDEMLATCVTLLVAGHETSVNLVANGILALIRNPGQYALLLDDPRLAAPAVEEMLRYDSPVHMTTRLAHKETRIAGHTFRPGDGVVLLFGSANRDPAAFPDPDRFDITRYAGSAPVKRHLSFSLGIHYCLGAPLARLEMEIVLQELIRRRLTMTMTTENLPYRRNLVLRGIDTFPVRFA</sequence>
<name>A0A840PFD2_9ACTN</name>
<comment type="similarity">
    <text evidence="1 8">Belongs to the cytochrome P450 family.</text>
</comment>
<keyword evidence="2 8" id="KW-0349">Heme</keyword>
<dbReference type="RefSeq" id="WP_185053545.1">
    <property type="nucleotide sequence ID" value="NZ_BAABIX010000008.1"/>
</dbReference>
<dbReference type="InterPro" id="IPR017972">
    <property type="entry name" value="Cyt_P450_CS"/>
</dbReference>
<evidence type="ECO:0000256" key="6">
    <source>
        <dbReference type="ARBA" id="ARBA00023004"/>
    </source>
</evidence>
<evidence type="ECO:0000256" key="1">
    <source>
        <dbReference type="ARBA" id="ARBA00010617"/>
    </source>
</evidence>
<dbReference type="Pfam" id="PF03061">
    <property type="entry name" value="4HBT"/>
    <property type="match status" value="1"/>
</dbReference>
<dbReference type="PRINTS" id="PR00359">
    <property type="entry name" value="BP450"/>
</dbReference>
<dbReference type="InterPro" id="IPR006683">
    <property type="entry name" value="Thioestr_dom"/>
</dbReference>
<evidence type="ECO:0000256" key="2">
    <source>
        <dbReference type="ARBA" id="ARBA00022617"/>
    </source>
</evidence>
<comment type="caution">
    <text evidence="10">The sequence shown here is derived from an EMBL/GenBank/DDBJ whole genome shotgun (WGS) entry which is preliminary data.</text>
</comment>
<evidence type="ECO:0000256" key="4">
    <source>
        <dbReference type="ARBA" id="ARBA00022801"/>
    </source>
</evidence>
<organism evidence="10 11">
    <name type="scientific">Thermocatellispora tengchongensis</name>
    <dbReference type="NCBI Taxonomy" id="1073253"/>
    <lineage>
        <taxon>Bacteria</taxon>
        <taxon>Bacillati</taxon>
        <taxon>Actinomycetota</taxon>
        <taxon>Actinomycetes</taxon>
        <taxon>Streptosporangiales</taxon>
        <taxon>Streptosporangiaceae</taxon>
        <taxon>Thermocatellispora</taxon>
    </lineage>
</organism>
<dbReference type="InterPro" id="IPR003736">
    <property type="entry name" value="PAAI_dom"/>
</dbReference>
<dbReference type="InterPro" id="IPR001128">
    <property type="entry name" value="Cyt_P450"/>
</dbReference>
<dbReference type="NCBIfam" id="TIGR00369">
    <property type="entry name" value="unchar_dom_1"/>
    <property type="match status" value="1"/>
</dbReference>
<dbReference type="Gene3D" id="3.10.129.10">
    <property type="entry name" value="Hotdog Thioesterase"/>
    <property type="match status" value="1"/>
</dbReference>
<dbReference type="PROSITE" id="PS00086">
    <property type="entry name" value="CYTOCHROME_P450"/>
    <property type="match status" value="1"/>
</dbReference>
<dbReference type="Gene3D" id="1.10.630.10">
    <property type="entry name" value="Cytochrome P450"/>
    <property type="match status" value="1"/>
</dbReference>
<dbReference type="GO" id="GO:0004497">
    <property type="term" value="F:monooxygenase activity"/>
    <property type="evidence" value="ECO:0007669"/>
    <property type="project" value="UniProtKB-KW"/>
</dbReference>
<evidence type="ECO:0000256" key="5">
    <source>
        <dbReference type="ARBA" id="ARBA00023002"/>
    </source>
</evidence>
<dbReference type="GO" id="GO:0020037">
    <property type="term" value="F:heme binding"/>
    <property type="evidence" value="ECO:0007669"/>
    <property type="project" value="InterPro"/>
</dbReference>
<keyword evidence="5 8" id="KW-0560">Oxidoreductase</keyword>
<dbReference type="GO" id="GO:0005506">
    <property type="term" value="F:iron ion binding"/>
    <property type="evidence" value="ECO:0007669"/>
    <property type="project" value="InterPro"/>
</dbReference>
<dbReference type="CDD" id="cd20625">
    <property type="entry name" value="CYP164-like"/>
    <property type="match status" value="1"/>
</dbReference>
<reference evidence="10 11" key="1">
    <citation type="submission" date="2020-08" db="EMBL/GenBank/DDBJ databases">
        <title>Genomic Encyclopedia of Type Strains, Phase IV (KMG-IV): sequencing the most valuable type-strain genomes for metagenomic binning, comparative biology and taxonomic classification.</title>
        <authorList>
            <person name="Goeker M."/>
        </authorList>
    </citation>
    <scope>NUCLEOTIDE SEQUENCE [LARGE SCALE GENOMIC DNA]</scope>
    <source>
        <strain evidence="10 11">DSM 45615</strain>
    </source>
</reference>
<dbReference type="InterPro" id="IPR002397">
    <property type="entry name" value="Cyt_P450_B"/>
</dbReference>
<dbReference type="GO" id="GO:0016705">
    <property type="term" value="F:oxidoreductase activity, acting on paired donors, with incorporation or reduction of molecular oxygen"/>
    <property type="evidence" value="ECO:0007669"/>
    <property type="project" value="InterPro"/>
</dbReference>
<keyword evidence="6 8" id="KW-0408">Iron</keyword>
<dbReference type="SUPFAM" id="SSF48264">
    <property type="entry name" value="Cytochrome P450"/>
    <property type="match status" value="1"/>
</dbReference>
<evidence type="ECO:0000313" key="11">
    <source>
        <dbReference type="Proteomes" id="UP000578449"/>
    </source>
</evidence>